<protein>
    <submittedName>
        <fullName evidence="1">Gene Transfer Agent tail tape measure</fullName>
    </submittedName>
</protein>
<gene>
    <name evidence="1" type="ORF">AVDCRST_MAG31-211</name>
</gene>
<dbReference type="AlphaFoldDB" id="A0A6J4SFX3"/>
<proteinExistence type="predicted"/>
<dbReference type="EMBL" id="CADCWA010000011">
    <property type="protein sequence ID" value="CAA9498280.1"/>
    <property type="molecule type" value="Genomic_DNA"/>
</dbReference>
<organism evidence="1">
    <name type="scientific">uncultured Sphingomonas sp</name>
    <dbReference type="NCBI Taxonomy" id="158754"/>
    <lineage>
        <taxon>Bacteria</taxon>
        <taxon>Pseudomonadati</taxon>
        <taxon>Pseudomonadota</taxon>
        <taxon>Alphaproteobacteria</taxon>
        <taxon>Sphingomonadales</taxon>
        <taxon>Sphingomonadaceae</taxon>
        <taxon>Sphingomonas</taxon>
        <taxon>environmental samples</taxon>
    </lineage>
</organism>
<reference evidence="1" key="1">
    <citation type="submission" date="2020-02" db="EMBL/GenBank/DDBJ databases">
        <authorList>
            <person name="Meier V. D."/>
        </authorList>
    </citation>
    <scope>NUCLEOTIDE SEQUENCE</scope>
    <source>
        <strain evidence="1">AVDCRST_MAG31</strain>
    </source>
</reference>
<name>A0A6J4SFX3_9SPHN</name>
<sequence length="184" mass="18834">MEEEIERLVVSVRADTASFAKDVSAIRAELDGPLAAGASRAGRMIEGALAKAITSGKFGFDDLRRVAMSALSEIATASLRALVQGAGGGGSMGSALGSIGSLMGLPGRATGGPVDQGRAYLVGERGPEVFVPSQGGRVANLPSGPRDVRVSIALHAQGGSEPQLLRQSSRQIARAVRSALRAER</sequence>
<evidence type="ECO:0000313" key="1">
    <source>
        <dbReference type="EMBL" id="CAA9498280.1"/>
    </source>
</evidence>
<accession>A0A6J4SFX3</accession>
<dbReference type="RefSeq" id="WP_294167494.1">
    <property type="nucleotide sequence ID" value="NZ_CADCWA010000011.1"/>
</dbReference>